<organism evidence="1 2">
    <name type="scientific">Globodera pallida</name>
    <name type="common">Potato cyst nematode worm</name>
    <name type="synonym">Heterodera pallida</name>
    <dbReference type="NCBI Taxonomy" id="36090"/>
    <lineage>
        <taxon>Eukaryota</taxon>
        <taxon>Metazoa</taxon>
        <taxon>Ecdysozoa</taxon>
        <taxon>Nematoda</taxon>
        <taxon>Chromadorea</taxon>
        <taxon>Rhabditida</taxon>
        <taxon>Tylenchina</taxon>
        <taxon>Tylenchomorpha</taxon>
        <taxon>Tylenchoidea</taxon>
        <taxon>Heteroderidae</taxon>
        <taxon>Heteroderinae</taxon>
        <taxon>Globodera</taxon>
    </lineage>
</organism>
<protein>
    <submittedName>
        <fullName evidence="2">F-box domain-containing protein</fullName>
    </submittedName>
</protein>
<proteinExistence type="predicted"/>
<evidence type="ECO:0000313" key="1">
    <source>
        <dbReference type="Proteomes" id="UP000050741"/>
    </source>
</evidence>
<reference evidence="1" key="2">
    <citation type="submission" date="2014-05" db="EMBL/GenBank/DDBJ databases">
        <title>The genome and life-stage specific transcriptomes of Globodera pallida elucidate key aspects of plant parasitism by a cyst nematode.</title>
        <authorList>
            <person name="Cotton J.A."/>
            <person name="Lilley C.J."/>
            <person name="Jones L.M."/>
            <person name="Kikuchi T."/>
            <person name="Reid A.J."/>
            <person name="Thorpe P."/>
            <person name="Tsai I.J."/>
            <person name="Beasley H."/>
            <person name="Blok V."/>
            <person name="Cock P.J.A."/>
            <person name="Van den Akker S.E."/>
            <person name="Holroyd N."/>
            <person name="Hunt M."/>
            <person name="Mantelin S."/>
            <person name="Naghra H."/>
            <person name="Pain A."/>
            <person name="Palomares-Rius J.E."/>
            <person name="Zarowiecki M."/>
            <person name="Berriman M."/>
            <person name="Jones J.T."/>
            <person name="Urwin P.E."/>
        </authorList>
    </citation>
    <scope>NUCLEOTIDE SEQUENCE [LARGE SCALE GENOMIC DNA]</scope>
    <source>
        <strain evidence="1">Lindley</strain>
    </source>
</reference>
<evidence type="ECO:0000313" key="2">
    <source>
        <dbReference type="WBParaSite" id="GPLIN_000830700"/>
    </source>
</evidence>
<accession>A0A183C612</accession>
<reference evidence="1" key="1">
    <citation type="submission" date="2013-12" db="EMBL/GenBank/DDBJ databases">
        <authorList>
            <person name="Aslett M."/>
        </authorList>
    </citation>
    <scope>NUCLEOTIDE SEQUENCE [LARGE SCALE GENOMIC DNA]</scope>
    <source>
        <strain evidence="1">Lindley</strain>
    </source>
</reference>
<dbReference type="WBParaSite" id="GPLIN_000830700">
    <property type="protein sequence ID" value="GPLIN_000830700"/>
    <property type="gene ID" value="GPLIN_000830700"/>
</dbReference>
<keyword evidence="1" id="KW-1185">Reference proteome</keyword>
<reference evidence="2" key="3">
    <citation type="submission" date="2016-06" db="UniProtKB">
        <authorList>
            <consortium name="WormBaseParasite"/>
        </authorList>
    </citation>
    <scope>IDENTIFICATION</scope>
</reference>
<sequence length="164" mass="19038">MMPPQNQKRMPPELIAELAFSLPMDVRWGIHRVSAVFDYFVQEKQLEWIKNELQRQKILCEKKRHLAASRQRVLKISRQIMPNRLANLRNNTAVHFRQPNLIGLTPQEIQSGVLTPEMFQRQLDAMLATIDQSLDSITWTARFLFTITDCHLGYSAIEGAPHAF</sequence>
<dbReference type="AlphaFoldDB" id="A0A183C612"/>
<dbReference type="Proteomes" id="UP000050741">
    <property type="component" value="Unassembled WGS sequence"/>
</dbReference>
<name>A0A183C612_GLOPA</name>